<dbReference type="Gene3D" id="1.10.287.470">
    <property type="entry name" value="Helix hairpin bin"/>
    <property type="match status" value="1"/>
</dbReference>
<gene>
    <name evidence="5" type="ordered locus">Fbal_1191</name>
</gene>
<dbReference type="eggNOG" id="COG0845">
    <property type="taxonomic scope" value="Bacteria"/>
</dbReference>
<evidence type="ECO:0000313" key="5">
    <source>
        <dbReference type="EMBL" id="ADN75400.1"/>
    </source>
</evidence>
<keyword evidence="6" id="KW-1185">Reference proteome</keyword>
<dbReference type="STRING" id="550540.Fbal_1191"/>
<dbReference type="OrthoDB" id="2110899at2"/>
<keyword evidence="3" id="KW-0732">Signal</keyword>
<evidence type="ECO:0000256" key="1">
    <source>
        <dbReference type="ARBA" id="ARBA00009477"/>
    </source>
</evidence>
<dbReference type="Pfam" id="PF25954">
    <property type="entry name" value="Beta-barrel_RND_2"/>
    <property type="match status" value="1"/>
</dbReference>
<feature type="chain" id="PRO_5003151868" evidence="3">
    <location>
        <begin position="24"/>
        <end position="357"/>
    </location>
</feature>
<dbReference type="InterPro" id="IPR058792">
    <property type="entry name" value="Beta-barrel_RND_2"/>
</dbReference>
<protein>
    <submittedName>
        <fullName evidence="5">Efflux transporter, RND family, MFP subunit</fullName>
    </submittedName>
</protein>
<dbReference type="KEGG" id="fbl:Fbal_1191"/>
<reference evidence="5 6" key="1">
    <citation type="journal article" date="2010" name="Stand. Genomic Sci.">
        <title>Complete genome sequence of Ferrimonas balearica type strain (PAT).</title>
        <authorList>
            <person name="Nolan M."/>
            <person name="Sikorski J."/>
            <person name="Davenport K."/>
            <person name="Lucas S."/>
            <person name="Glavina Del Rio T."/>
            <person name="Tice H."/>
            <person name="Cheng J."/>
            <person name="Goodwin L."/>
            <person name="Pitluck S."/>
            <person name="Liolios K."/>
            <person name="Ivanova N."/>
            <person name="Mavromatis K."/>
            <person name="Ovchinnikova G."/>
            <person name="Pati A."/>
            <person name="Chen A."/>
            <person name="Palaniappan K."/>
            <person name="Land M."/>
            <person name="Hauser L."/>
            <person name="Chang Y."/>
            <person name="Jeffries C."/>
            <person name="Tapia R."/>
            <person name="Brettin T."/>
            <person name="Detter J."/>
            <person name="Han C."/>
            <person name="Yasawong M."/>
            <person name="Rohde M."/>
            <person name="Tindall B."/>
            <person name="Goker M."/>
            <person name="Woyke T."/>
            <person name="Bristow J."/>
            <person name="Eisen J."/>
            <person name="Markowitz V."/>
            <person name="Hugenholtz P."/>
            <person name="Kyrpides N."/>
            <person name="Klenk H."/>
            <person name="Lapidus A."/>
        </authorList>
    </citation>
    <scope>NUCLEOTIDE SEQUENCE [LARGE SCALE GENOMIC DNA]</scope>
    <source>
        <strain evidence="6">DSM 9799 / CCM 4581 / KCTC 23876 / PAT</strain>
    </source>
</reference>
<accession>E1SWB1</accession>
<dbReference type="Gene3D" id="2.40.50.100">
    <property type="match status" value="1"/>
</dbReference>
<dbReference type="PANTHER" id="PTHR30469">
    <property type="entry name" value="MULTIDRUG RESISTANCE PROTEIN MDTA"/>
    <property type="match status" value="1"/>
</dbReference>
<dbReference type="Gene3D" id="2.40.420.20">
    <property type="match status" value="1"/>
</dbReference>
<dbReference type="GO" id="GO:0015562">
    <property type="term" value="F:efflux transmembrane transporter activity"/>
    <property type="evidence" value="ECO:0007669"/>
    <property type="project" value="TreeGrafter"/>
</dbReference>
<dbReference type="RefSeq" id="WP_013344706.1">
    <property type="nucleotide sequence ID" value="NC_014541.1"/>
</dbReference>
<name>E1SWB1_FERBD</name>
<dbReference type="Gene3D" id="2.40.30.170">
    <property type="match status" value="1"/>
</dbReference>
<evidence type="ECO:0000313" key="6">
    <source>
        <dbReference type="Proteomes" id="UP000006683"/>
    </source>
</evidence>
<proteinExistence type="inferred from homology"/>
<dbReference type="GO" id="GO:1990281">
    <property type="term" value="C:efflux pump complex"/>
    <property type="evidence" value="ECO:0007669"/>
    <property type="project" value="TreeGrafter"/>
</dbReference>
<dbReference type="NCBIfam" id="TIGR01730">
    <property type="entry name" value="RND_mfp"/>
    <property type="match status" value="1"/>
</dbReference>
<dbReference type="AlphaFoldDB" id="E1SWB1"/>
<feature type="domain" description="CusB-like beta-barrel" evidence="4">
    <location>
        <begin position="206"/>
        <end position="278"/>
    </location>
</feature>
<sequence>MTPPYPLYCALLLALTGCSQATALPDAKPAPRPVNVVTLSSADADAEHRFSGVVEARQQANLAFKVAGRVASLDAPVGSWVDAGQVLAQLESHDYQLTVDELEARLQEARASHKLASSELARVRQAIADDAMAAVNLDRARSAEARASAAIAVLEVNLEKARDGVRYTTLRAPFAGQVGQRFVEAHELVSDGQPILALHTPDALQVVVELPENQLSQLASGQTARLWSDDRTAIAAVATEIASQPHPLKRTYAATFILTDPAPALRPGQTVQLTWQSHTPDSGFCLPAAALLTEQGQPQLVRVDNQQAERLPVQVLRQRDQQLCVGGDLNAGDRIVVAGAHYLKSGDPVGDLREVPR</sequence>
<dbReference type="HOGENOM" id="CLU_018816_1_3_6"/>
<evidence type="ECO:0000256" key="3">
    <source>
        <dbReference type="SAM" id="SignalP"/>
    </source>
</evidence>
<keyword evidence="2" id="KW-0175">Coiled coil</keyword>
<dbReference type="Proteomes" id="UP000006683">
    <property type="component" value="Chromosome"/>
</dbReference>
<feature type="signal peptide" evidence="3">
    <location>
        <begin position="1"/>
        <end position="23"/>
    </location>
</feature>
<evidence type="ECO:0000256" key="2">
    <source>
        <dbReference type="SAM" id="Coils"/>
    </source>
</evidence>
<comment type="similarity">
    <text evidence="1">Belongs to the membrane fusion protein (MFP) (TC 8.A.1) family.</text>
</comment>
<evidence type="ECO:0000259" key="4">
    <source>
        <dbReference type="Pfam" id="PF25954"/>
    </source>
</evidence>
<organism evidence="5 6">
    <name type="scientific">Ferrimonas balearica (strain DSM 9799 / CCM 4581 / KCTC 23876 / PAT)</name>
    <dbReference type="NCBI Taxonomy" id="550540"/>
    <lineage>
        <taxon>Bacteria</taxon>
        <taxon>Pseudomonadati</taxon>
        <taxon>Pseudomonadota</taxon>
        <taxon>Gammaproteobacteria</taxon>
        <taxon>Alteromonadales</taxon>
        <taxon>Ferrimonadaceae</taxon>
        <taxon>Ferrimonas</taxon>
    </lineage>
</organism>
<dbReference type="PANTHER" id="PTHR30469:SF15">
    <property type="entry name" value="HLYD FAMILY OF SECRETION PROTEINS"/>
    <property type="match status" value="1"/>
</dbReference>
<dbReference type="EMBL" id="CP002209">
    <property type="protein sequence ID" value="ADN75400.1"/>
    <property type="molecule type" value="Genomic_DNA"/>
</dbReference>
<feature type="coiled-coil region" evidence="2">
    <location>
        <begin position="92"/>
        <end position="119"/>
    </location>
</feature>
<dbReference type="InterPro" id="IPR006143">
    <property type="entry name" value="RND_pump_MFP"/>
</dbReference>
<dbReference type="SUPFAM" id="SSF111369">
    <property type="entry name" value="HlyD-like secretion proteins"/>
    <property type="match status" value="1"/>
</dbReference>
<dbReference type="GeneID" id="67181424"/>